<name>A0ABP4WXL5_9ACTN</name>
<evidence type="ECO:0000313" key="3">
    <source>
        <dbReference type="Proteomes" id="UP001500655"/>
    </source>
</evidence>
<dbReference type="Gene3D" id="3.30.559.30">
    <property type="entry name" value="Nonribosomal peptide synthetase, condensation domain"/>
    <property type="match status" value="1"/>
</dbReference>
<dbReference type="EMBL" id="BAAALS010000021">
    <property type="protein sequence ID" value="GAA1765248.1"/>
    <property type="molecule type" value="Genomic_DNA"/>
</dbReference>
<dbReference type="PANTHER" id="PTHR45527:SF1">
    <property type="entry name" value="FATTY ACID SYNTHASE"/>
    <property type="match status" value="1"/>
</dbReference>
<protein>
    <recommendedName>
        <fullName evidence="1">Condensation domain-containing protein</fullName>
    </recommendedName>
</protein>
<comment type="caution">
    <text evidence="2">The sequence shown here is derived from an EMBL/GenBank/DDBJ whole genome shotgun (WGS) entry which is preliminary data.</text>
</comment>
<dbReference type="InterPro" id="IPR023213">
    <property type="entry name" value="CAT-like_dom_sf"/>
</dbReference>
<feature type="domain" description="Condensation" evidence="1">
    <location>
        <begin position="30"/>
        <end position="299"/>
    </location>
</feature>
<proteinExistence type="predicted"/>
<sequence>MTEQDTSLPIGGWLPLPEGTTVQHMVNELRFHMTRHQSMRMRLVHGEDGRPRQSVSATGEITLEVYDAGAADPAAVAEEVTQRYMDAPFDYANEWPIRMAVVRRDGVATHVVCILCHLVTDAAGGLAMVADLANMDPVTGEATVPVTATQPLDLARWQQTPAGQRRHASSLRYWEEQLRGVPSYRFAEPAQKHSPRHWEGQLVSPALLLATEALAKRLGVSASNLTLAAYAMMLVRLRGVDPIVIRPVVSNRFWPGLADIVSPVNEAGLCVIPVEGAGFEEMAMRASRIAMRAFKAAYYHPEPMDELFATIARDRGEQLDIDCFMNDRRVATFPDGAAPTAERLRLAPRGEFRWTTKQDKPFGRLFLHIDDAPDAVSLTVRADTDYVDPAIMRAIVEGIEEILVGAAVDLQEGDVPAVPATV</sequence>
<evidence type="ECO:0000313" key="2">
    <source>
        <dbReference type="EMBL" id="GAA1765248.1"/>
    </source>
</evidence>
<dbReference type="InterPro" id="IPR001242">
    <property type="entry name" value="Condensation_dom"/>
</dbReference>
<organism evidence="2 3">
    <name type="scientific">Luedemannella helvata</name>
    <dbReference type="NCBI Taxonomy" id="349315"/>
    <lineage>
        <taxon>Bacteria</taxon>
        <taxon>Bacillati</taxon>
        <taxon>Actinomycetota</taxon>
        <taxon>Actinomycetes</taxon>
        <taxon>Micromonosporales</taxon>
        <taxon>Micromonosporaceae</taxon>
        <taxon>Luedemannella</taxon>
    </lineage>
</organism>
<keyword evidence="3" id="KW-1185">Reference proteome</keyword>
<dbReference type="SUPFAM" id="SSF52777">
    <property type="entry name" value="CoA-dependent acyltransferases"/>
    <property type="match status" value="2"/>
</dbReference>
<dbReference type="PANTHER" id="PTHR45527">
    <property type="entry name" value="NONRIBOSOMAL PEPTIDE SYNTHETASE"/>
    <property type="match status" value="1"/>
</dbReference>
<gene>
    <name evidence="2" type="ORF">GCM10009681_40370</name>
</gene>
<reference evidence="3" key="1">
    <citation type="journal article" date="2019" name="Int. J. Syst. Evol. Microbiol.">
        <title>The Global Catalogue of Microorganisms (GCM) 10K type strain sequencing project: providing services to taxonomists for standard genome sequencing and annotation.</title>
        <authorList>
            <consortium name="The Broad Institute Genomics Platform"/>
            <consortium name="The Broad Institute Genome Sequencing Center for Infectious Disease"/>
            <person name="Wu L."/>
            <person name="Ma J."/>
        </authorList>
    </citation>
    <scope>NUCLEOTIDE SEQUENCE [LARGE SCALE GENOMIC DNA]</scope>
    <source>
        <strain evidence="3">JCM 13249</strain>
    </source>
</reference>
<evidence type="ECO:0000259" key="1">
    <source>
        <dbReference type="Pfam" id="PF00668"/>
    </source>
</evidence>
<dbReference type="Pfam" id="PF00668">
    <property type="entry name" value="Condensation"/>
    <property type="match status" value="1"/>
</dbReference>
<dbReference type="Gene3D" id="3.30.559.10">
    <property type="entry name" value="Chloramphenicol acetyltransferase-like domain"/>
    <property type="match status" value="1"/>
</dbReference>
<accession>A0ABP4WXL5</accession>
<dbReference type="Proteomes" id="UP001500655">
    <property type="component" value="Unassembled WGS sequence"/>
</dbReference>
<dbReference type="RefSeq" id="WP_344084165.1">
    <property type="nucleotide sequence ID" value="NZ_BAAALS010000021.1"/>
</dbReference>